<evidence type="ECO:0000259" key="1">
    <source>
        <dbReference type="Pfam" id="PF01738"/>
    </source>
</evidence>
<organism evidence="3 4">
    <name type="scientific">Parvularcula mediterranea</name>
    <dbReference type="NCBI Taxonomy" id="2732508"/>
    <lineage>
        <taxon>Bacteria</taxon>
        <taxon>Pseudomonadati</taxon>
        <taxon>Pseudomonadota</taxon>
        <taxon>Alphaproteobacteria</taxon>
        <taxon>Parvularculales</taxon>
        <taxon>Parvularculaceae</taxon>
        <taxon>Parvularcula</taxon>
    </lineage>
</organism>
<dbReference type="RefSeq" id="WP_173197560.1">
    <property type="nucleotide sequence ID" value="NZ_JABFCX010000002.1"/>
</dbReference>
<proteinExistence type="predicted"/>
<dbReference type="SUPFAM" id="SSF53474">
    <property type="entry name" value="alpha/beta-Hydrolases"/>
    <property type="match status" value="1"/>
</dbReference>
<dbReference type="Pfam" id="PF01738">
    <property type="entry name" value="DLH"/>
    <property type="match status" value="1"/>
</dbReference>
<gene>
    <name evidence="3" type="ORF">HK107_05730</name>
</gene>
<evidence type="ECO:0000313" key="3">
    <source>
        <dbReference type="EMBL" id="NNU15819.1"/>
    </source>
</evidence>
<dbReference type="Pfam" id="PF23678">
    <property type="entry name" value="YqhI"/>
    <property type="match status" value="1"/>
</dbReference>
<dbReference type="PANTHER" id="PTHR46623">
    <property type="entry name" value="CARBOXYMETHYLENEBUTENOLIDASE-RELATED"/>
    <property type="match status" value="1"/>
</dbReference>
<dbReference type="InterPro" id="IPR029058">
    <property type="entry name" value="AB_hydrolase_fold"/>
</dbReference>
<feature type="domain" description="Dienelactone hydrolase" evidence="1">
    <location>
        <begin position="79"/>
        <end position="288"/>
    </location>
</feature>
<dbReference type="InterPro" id="IPR057802">
    <property type="entry name" value="YqhI_dom"/>
</dbReference>
<keyword evidence="4" id="KW-1185">Reference proteome</keyword>
<protein>
    <submittedName>
        <fullName evidence="3">Dienelactone hydrolase family protein</fullName>
    </submittedName>
</protein>
<dbReference type="EMBL" id="JABFCX010000002">
    <property type="protein sequence ID" value="NNU15819.1"/>
    <property type="molecule type" value="Genomic_DNA"/>
</dbReference>
<accession>A0A7Y3W4R6</accession>
<dbReference type="Gene3D" id="3.40.50.1820">
    <property type="entry name" value="alpha/beta hydrolase"/>
    <property type="match status" value="1"/>
</dbReference>
<comment type="caution">
    <text evidence="3">The sequence shown here is derived from an EMBL/GenBank/DDBJ whole genome shotgun (WGS) entry which is preliminary data.</text>
</comment>
<evidence type="ECO:0000259" key="2">
    <source>
        <dbReference type="Pfam" id="PF23678"/>
    </source>
</evidence>
<sequence length="289" mass="31371">MTQATPPQGAYDLYDRYCHGQIDRRAFFDGLGRYAVGGLTVAGMAASLMPNYAKAQQVDPGDPSIATERYSFEAGGKTIEGLMAHPKRGDRFPAVLVVHENRGLNPYIEDVARRLAKSGYLALAPDALSPLGGYPGNDDDGRAMQRQRDRGEMLDEFATAARLLATHRKSTGKVGAVGFCFGGAVCNRLAIEVEELAASVPYYGGWPAVEDAEKVGCPLMIHLGGLDERVNAGWPPYEAALLSAGKEYSVHVYDGVNHGFHNDSTSRYAEEEAELSWRRTLAFFGTYLA</sequence>
<keyword evidence="3" id="KW-0378">Hydrolase</keyword>
<dbReference type="Proteomes" id="UP000536835">
    <property type="component" value="Unassembled WGS sequence"/>
</dbReference>
<dbReference type="InterPro" id="IPR051049">
    <property type="entry name" value="Dienelactone_hydrolase-like"/>
</dbReference>
<dbReference type="AlphaFoldDB" id="A0A7Y3W4R6"/>
<evidence type="ECO:0000313" key="4">
    <source>
        <dbReference type="Proteomes" id="UP000536835"/>
    </source>
</evidence>
<dbReference type="PANTHER" id="PTHR46623:SF6">
    <property type="entry name" value="ALPHA_BETA-HYDROLASES SUPERFAMILY PROTEIN"/>
    <property type="match status" value="1"/>
</dbReference>
<name>A0A7Y3W4R6_9PROT</name>
<dbReference type="GO" id="GO:0016787">
    <property type="term" value="F:hydrolase activity"/>
    <property type="evidence" value="ECO:0007669"/>
    <property type="project" value="UniProtKB-KW"/>
</dbReference>
<reference evidence="3 4" key="1">
    <citation type="submission" date="2020-05" db="EMBL/GenBank/DDBJ databases">
        <title>Parvularcula mediterraneae sp. nov., isolated from polypropylene straw from shallow seawater of the seashore of Laganas in Zakynthos island, Greece.</title>
        <authorList>
            <person name="Szabo I."/>
            <person name="Al-Omari J."/>
            <person name="Rado J."/>
            <person name="Szerdahelyi G.S."/>
        </authorList>
    </citation>
    <scope>NUCLEOTIDE SEQUENCE [LARGE SCALE GENOMIC DNA]</scope>
    <source>
        <strain evidence="3 4">ZS-1/3</strain>
    </source>
</reference>
<feature type="domain" description="YqhI" evidence="2">
    <location>
        <begin position="7"/>
        <end position="31"/>
    </location>
</feature>
<dbReference type="InterPro" id="IPR002925">
    <property type="entry name" value="Dienelactn_hydro"/>
</dbReference>